<evidence type="ECO:0008006" key="5">
    <source>
        <dbReference type="Google" id="ProtNLM"/>
    </source>
</evidence>
<keyword evidence="2" id="KW-0472">Membrane</keyword>
<accession>A0A3P3VX37</accession>
<organism evidence="3 4">
    <name type="scientific">Aestuariirhabdus litorea</name>
    <dbReference type="NCBI Taxonomy" id="2528527"/>
    <lineage>
        <taxon>Bacteria</taxon>
        <taxon>Pseudomonadati</taxon>
        <taxon>Pseudomonadota</taxon>
        <taxon>Gammaproteobacteria</taxon>
        <taxon>Oceanospirillales</taxon>
        <taxon>Aestuariirhabdaceae</taxon>
        <taxon>Aestuariirhabdus</taxon>
    </lineage>
</organism>
<evidence type="ECO:0000313" key="4">
    <source>
        <dbReference type="Proteomes" id="UP000280792"/>
    </source>
</evidence>
<feature type="transmembrane region" description="Helical" evidence="2">
    <location>
        <begin position="66"/>
        <end position="92"/>
    </location>
</feature>
<keyword evidence="1" id="KW-0175">Coiled coil</keyword>
<dbReference type="RefSeq" id="WP_125015689.1">
    <property type="nucleotide sequence ID" value="NZ_QWEZ01000001.1"/>
</dbReference>
<reference evidence="3 4" key="1">
    <citation type="submission" date="2018-08" db="EMBL/GenBank/DDBJ databases">
        <authorList>
            <person name="Khan S.A."/>
        </authorList>
    </citation>
    <scope>NUCLEOTIDE SEQUENCE [LARGE SCALE GENOMIC DNA]</scope>
    <source>
        <strain evidence="3 4">GTF-13</strain>
    </source>
</reference>
<protein>
    <recommendedName>
        <fullName evidence="5">HAMP domain-containing protein</fullName>
    </recommendedName>
</protein>
<gene>
    <name evidence="3" type="ORF">D0544_09430</name>
</gene>
<feature type="transmembrane region" description="Helical" evidence="2">
    <location>
        <begin position="25"/>
        <end position="46"/>
    </location>
</feature>
<dbReference type="Proteomes" id="UP000280792">
    <property type="component" value="Unassembled WGS sequence"/>
</dbReference>
<evidence type="ECO:0000313" key="3">
    <source>
        <dbReference type="EMBL" id="RRJ85263.1"/>
    </source>
</evidence>
<keyword evidence="2" id="KW-0812">Transmembrane</keyword>
<evidence type="ECO:0000256" key="1">
    <source>
        <dbReference type="SAM" id="Coils"/>
    </source>
</evidence>
<feature type="coiled-coil region" evidence="1">
    <location>
        <begin position="124"/>
        <end position="158"/>
    </location>
</feature>
<name>A0A3P3VX37_9GAMM</name>
<dbReference type="AlphaFoldDB" id="A0A3P3VX37"/>
<proteinExistence type="predicted"/>
<sequence length="184" mass="20708">MVQQTEQLSSGDSKMLSMHKQVGKICLLTSGFALLGIALLLLWMLYNLPQGYQALGVELLEAQRNLPWLMSLTALILVLGAGVTTWLIGLYSSFRVAGPLYRFARNLEIKYRHSNEPILSIRRGDALQNESDALMETIERLQRHQDALMDDVSELQKQLRQSGGEDLLQPVIDQFVSQIDPIKV</sequence>
<keyword evidence="2" id="KW-1133">Transmembrane helix</keyword>
<reference evidence="3 4" key="2">
    <citation type="submission" date="2018-12" db="EMBL/GenBank/DDBJ databases">
        <title>Simiduia agarivorans gen. nov., sp. nov., a marine, agarolytic bacterium isolated from shallow coastal water from Keelung, Taiwan.</title>
        <authorList>
            <person name="Shieh W.Y."/>
        </authorList>
    </citation>
    <scope>NUCLEOTIDE SEQUENCE [LARGE SCALE GENOMIC DNA]</scope>
    <source>
        <strain evidence="3 4">GTF-13</strain>
    </source>
</reference>
<dbReference type="EMBL" id="QWEZ01000001">
    <property type="protein sequence ID" value="RRJ85263.1"/>
    <property type="molecule type" value="Genomic_DNA"/>
</dbReference>
<evidence type="ECO:0000256" key="2">
    <source>
        <dbReference type="SAM" id="Phobius"/>
    </source>
</evidence>
<keyword evidence="4" id="KW-1185">Reference proteome</keyword>
<comment type="caution">
    <text evidence="3">The sequence shown here is derived from an EMBL/GenBank/DDBJ whole genome shotgun (WGS) entry which is preliminary data.</text>
</comment>